<protein>
    <submittedName>
        <fullName evidence="2">Uncharacterized protein</fullName>
    </submittedName>
</protein>
<organism evidence="2 3">
    <name type="scientific">Schistosoma mekongi</name>
    <name type="common">Parasitic worm</name>
    <dbReference type="NCBI Taxonomy" id="38744"/>
    <lineage>
        <taxon>Eukaryota</taxon>
        <taxon>Metazoa</taxon>
        <taxon>Spiralia</taxon>
        <taxon>Lophotrochozoa</taxon>
        <taxon>Platyhelminthes</taxon>
        <taxon>Trematoda</taxon>
        <taxon>Digenea</taxon>
        <taxon>Strigeidida</taxon>
        <taxon>Schistosomatoidea</taxon>
        <taxon>Schistosomatidae</taxon>
        <taxon>Schistosoma</taxon>
    </lineage>
</organism>
<name>A0AAE2D8A4_SCHME</name>
<keyword evidence="1" id="KW-0812">Transmembrane</keyword>
<evidence type="ECO:0000313" key="2">
    <source>
        <dbReference type="EMBL" id="KAK4474792.1"/>
    </source>
</evidence>
<comment type="caution">
    <text evidence="2">The sequence shown here is derived from an EMBL/GenBank/DDBJ whole genome shotgun (WGS) entry which is preliminary data.</text>
</comment>
<keyword evidence="3" id="KW-1185">Reference proteome</keyword>
<dbReference type="Proteomes" id="UP001292079">
    <property type="component" value="Unassembled WGS sequence"/>
</dbReference>
<reference evidence="2" key="2">
    <citation type="journal article" date="2023" name="Infect Dis Poverty">
        <title>Chromosome-scale genome of the human blood fluke Schistosoma mekongi and its implications for public health.</title>
        <authorList>
            <person name="Zhou M."/>
            <person name="Xu L."/>
            <person name="Xu D."/>
            <person name="Chen W."/>
            <person name="Khan J."/>
            <person name="Hu Y."/>
            <person name="Huang H."/>
            <person name="Wei H."/>
            <person name="Zhang Y."/>
            <person name="Chusongsang P."/>
            <person name="Tanasarnprasert K."/>
            <person name="Hu X."/>
            <person name="Limpanont Y."/>
            <person name="Lv Z."/>
        </authorList>
    </citation>
    <scope>NUCLEOTIDE SEQUENCE</scope>
    <source>
        <strain evidence="2">LV_2022a</strain>
    </source>
</reference>
<dbReference type="EMBL" id="JALJAT010000001">
    <property type="protein sequence ID" value="KAK4474792.1"/>
    <property type="molecule type" value="Genomic_DNA"/>
</dbReference>
<evidence type="ECO:0000256" key="1">
    <source>
        <dbReference type="SAM" id="Phobius"/>
    </source>
</evidence>
<sequence>MEKWWFPSKKLLVVKSRLQFELADLIICRALRSASRCSEYSFFGKYDEILSKSKGSRVGDSFGRSKPKHRYSGRTNLFSRRSGLSNSRKQALFFATGALTGIYIASHIKPRIKSYRDLCKFSS</sequence>
<keyword evidence="1" id="KW-0472">Membrane</keyword>
<reference evidence="2" key="1">
    <citation type="submission" date="2022-04" db="EMBL/GenBank/DDBJ databases">
        <authorList>
            <person name="Xu L."/>
            <person name="Lv Z."/>
        </authorList>
    </citation>
    <scope>NUCLEOTIDE SEQUENCE</scope>
    <source>
        <strain evidence="2">LV_2022a</strain>
    </source>
</reference>
<accession>A0AAE2D8A4</accession>
<feature type="transmembrane region" description="Helical" evidence="1">
    <location>
        <begin position="91"/>
        <end position="108"/>
    </location>
</feature>
<evidence type="ECO:0000313" key="3">
    <source>
        <dbReference type="Proteomes" id="UP001292079"/>
    </source>
</evidence>
<proteinExistence type="predicted"/>
<gene>
    <name evidence="2" type="ORF">MN116_001911</name>
</gene>
<keyword evidence="1" id="KW-1133">Transmembrane helix</keyword>
<dbReference type="AlphaFoldDB" id="A0AAE2D8A4"/>